<name>A0A7R9L5A6_9ACAR</name>
<dbReference type="EMBL" id="CAJPIZ010016083">
    <property type="protein sequence ID" value="CAG2115561.1"/>
    <property type="molecule type" value="Genomic_DNA"/>
</dbReference>
<evidence type="ECO:0000313" key="4">
    <source>
        <dbReference type="Proteomes" id="UP000759131"/>
    </source>
</evidence>
<dbReference type="AlphaFoldDB" id="A0A7R9L5A6"/>
<accession>A0A7R9L5A6</accession>
<keyword evidence="4" id="KW-1185">Reference proteome</keyword>
<feature type="non-terminal residue" evidence="3">
    <location>
        <position position="275"/>
    </location>
</feature>
<keyword evidence="2" id="KW-0732">Signal</keyword>
<feature type="compositionally biased region" description="Low complexity" evidence="1">
    <location>
        <begin position="86"/>
        <end position="97"/>
    </location>
</feature>
<sequence>MKVILLAIIILFNTAPNKCQIPNNASVTPVTTQPPLLLTGTPVIPSGSPTPPGSPPVPGISPGSQPAPGSPPVPPPVPGVPPGSQPAPGSSPVIVPPGVGQPVLPPPSFPVLPTLPALPTLPGIPTANGTVPTPTIRPPIPDIFAIIQTFGELFMRFGFEFVRFVDCMGFKWAVDCRSELLQCVKSKKIGNCLAALTCKGLTGKVCTHHLANVTYGGATVAGQAPWRLPGWICHPIYTNREICENINRVRVNGSVTVDTVCVDMDYVDVIDVHKH</sequence>
<evidence type="ECO:0000256" key="1">
    <source>
        <dbReference type="SAM" id="MobiDB-lite"/>
    </source>
</evidence>
<dbReference type="EMBL" id="OC870658">
    <property type="protein sequence ID" value="CAD7635131.1"/>
    <property type="molecule type" value="Genomic_DNA"/>
</dbReference>
<feature type="chain" id="PRO_5036211146" evidence="2">
    <location>
        <begin position="20"/>
        <end position="275"/>
    </location>
</feature>
<proteinExistence type="predicted"/>
<feature type="region of interest" description="Disordered" evidence="1">
    <location>
        <begin position="32"/>
        <end position="97"/>
    </location>
</feature>
<feature type="compositionally biased region" description="Pro residues" evidence="1">
    <location>
        <begin position="68"/>
        <end position="85"/>
    </location>
</feature>
<feature type="compositionally biased region" description="Low complexity" evidence="1">
    <location>
        <begin position="32"/>
        <end position="47"/>
    </location>
</feature>
<feature type="compositionally biased region" description="Pro residues" evidence="1">
    <location>
        <begin position="48"/>
        <end position="59"/>
    </location>
</feature>
<evidence type="ECO:0000313" key="3">
    <source>
        <dbReference type="EMBL" id="CAD7635131.1"/>
    </source>
</evidence>
<protein>
    <submittedName>
        <fullName evidence="3">Uncharacterized protein</fullName>
    </submittedName>
</protein>
<evidence type="ECO:0000256" key="2">
    <source>
        <dbReference type="SAM" id="SignalP"/>
    </source>
</evidence>
<feature type="signal peptide" evidence="2">
    <location>
        <begin position="1"/>
        <end position="19"/>
    </location>
</feature>
<gene>
    <name evidence="3" type="ORF">OSB1V03_LOCUS15523</name>
</gene>
<dbReference type="Proteomes" id="UP000759131">
    <property type="component" value="Unassembled WGS sequence"/>
</dbReference>
<organism evidence="3">
    <name type="scientific">Medioppia subpectinata</name>
    <dbReference type="NCBI Taxonomy" id="1979941"/>
    <lineage>
        <taxon>Eukaryota</taxon>
        <taxon>Metazoa</taxon>
        <taxon>Ecdysozoa</taxon>
        <taxon>Arthropoda</taxon>
        <taxon>Chelicerata</taxon>
        <taxon>Arachnida</taxon>
        <taxon>Acari</taxon>
        <taxon>Acariformes</taxon>
        <taxon>Sarcoptiformes</taxon>
        <taxon>Oribatida</taxon>
        <taxon>Brachypylina</taxon>
        <taxon>Oppioidea</taxon>
        <taxon>Oppiidae</taxon>
        <taxon>Medioppia</taxon>
    </lineage>
</organism>
<reference evidence="3" key="1">
    <citation type="submission" date="2020-11" db="EMBL/GenBank/DDBJ databases">
        <authorList>
            <person name="Tran Van P."/>
        </authorList>
    </citation>
    <scope>NUCLEOTIDE SEQUENCE</scope>
</reference>